<reference evidence="2" key="1">
    <citation type="journal article" date="2019" name="Int. J. Syst. Evol. Microbiol.">
        <title>The Global Catalogue of Microorganisms (GCM) 10K type strain sequencing project: providing services to taxonomists for standard genome sequencing and annotation.</title>
        <authorList>
            <consortium name="The Broad Institute Genomics Platform"/>
            <consortium name="The Broad Institute Genome Sequencing Center for Infectious Disease"/>
            <person name="Wu L."/>
            <person name="Ma J."/>
        </authorList>
    </citation>
    <scope>NUCLEOTIDE SEQUENCE [LARGE SCALE GENOMIC DNA]</scope>
    <source>
        <strain evidence="2">KCTC 22437</strain>
    </source>
</reference>
<dbReference type="RefSeq" id="WP_377184148.1">
    <property type="nucleotide sequence ID" value="NZ_JBHUPD010000002.1"/>
</dbReference>
<evidence type="ECO:0000313" key="2">
    <source>
        <dbReference type="Proteomes" id="UP001597557"/>
    </source>
</evidence>
<dbReference type="Gene3D" id="1.10.1220.10">
    <property type="entry name" value="Met repressor-like"/>
    <property type="match status" value="1"/>
</dbReference>
<dbReference type="InterPro" id="IPR045944">
    <property type="entry name" value="DUF6364"/>
</dbReference>
<protein>
    <submittedName>
        <fullName evidence="1">DUF6364 family protein</fullName>
    </submittedName>
</protein>
<dbReference type="InterPro" id="IPR013321">
    <property type="entry name" value="Arc_rbn_hlx_hlx"/>
</dbReference>
<keyword evidence="2" id="KW-1185">Reference proteome</keyword>
<gene>
    <name evidence="1" type="ORF">ACFS5N_08235</name>
</gene>
<sequence>MKTHVNLTIEKELIKQVKAYAKKKQTSVSDLVEEYFTKIVRPAQKINIIDMIEGLEAPAIDKNLDLKKAYYEQQSTKHGF</sequence>
<name>A0ABW5YB16_9SPHI</name>
<dbReference type="Pfam" id="PF19891">
    <property type="entry name" value="DUF6364"/>
    <property type="match status" value="1"/>
</dbReference>
<proteinExistence type="predicted"/>
<comment type="caution">
    <text evidence="1">The sequence shown here is derived from an EMBL/GenBank/DDBJ whole genome shotgun (WGS) entry which is preliminary data.</text>
</comment>
<dbReference type="EMBL" id="JBHUPD010000002">
    <property type="protein sequence ID" value="MFD2872451.1"/>
    <property type="molecule type" value="Genomic_DNA"/>
</dbReference>
<evidence type="ECO:0000313" key="1">
    <source>
        <dbReference type="EMBL" id="MFD2872451.1"/>
    </source>
</evidence>
<accession>A0ABW5YB16</accession>
<organism evidence="1 2">
    <name type="scientific">Mucilaginibacter ximonensis</name>
    <dbReference type="NCBI Taxonomy" id="538021"/>
    <lineage>
        <taxon>Bacteria</taxon>
        <taxon>Pseudomonadati</taxon>
        <taxon>Bacteroidota</taxon>
        <taxon>Sphingobacteriia</taxon>
        <taxon>Sphingobacteriales</taxon>
        <taxon>Sphingobacteriaceae</taxon>
        <taxon>Mucilaginibacter</taxon>
    </lineage>
</organism>
<dbReference type="Proteomes" id="UP001597557">
    <property type="component" value="Unassembled WGS sequence"/>
</dbReference>